<keyword evidence="2" id="KW-0433">Leucine-rich repeat</keyword>
<feature type="domain" description="NB-ARC" evidence="7">
    <location>
        <begin position="175"/>
        <end position="345"/>
    </location>
</feature>
<dbReference type="PANTHER" id="PTHR36766:SF64">
    <property type="entry name" value="OS12G0206100 PROTEIN"/>
    <property type="match status" value="1"/>
</dbReference>
<organism evidence="11 12">
    <name type="scientific">Oryza meyeriana var. granulata</name>
    <dbReference type="NCBI Taxonomy" id="110450"/>
    <lineage>
        <taxon>Eukaryota</taxon>
        <taxon>Viridiplantae</taxon>
        <taxon>Streptophyta</taxon>
        <taxon>Embryophyta</taxon>
        <taxon>Tracheophyta</taxon>
        <taxon>Spermatophyta</taxon>
        <taxon>Magnoliopsida</taxon>
        <taxon>Liliopsida</taxon>
        <taxon>Poales</taxon>
        <taxon>Poaceae</taxon>
        <taxon>BOP clade</taxon>
        <taxon>Oryzoideae</taxon>
        <taxon>Oryzeae</taxon>
        <taxon>Oryzinae</taxon>
        <taxon>Oryza</taxon>
        <taxon>Oryza meyeriana</taxon>
    </lineage>
</organism>
<accession>A0A6G1CCB7</accession>
<dbReference type="PANTHER" id="PTHR36766">
    <property type="entry name" value="PLANT BROAD-SPECTRUM MILDEW RESISTANCE PROTEIN RPW8"/>
    <property type="match status" value="1"/>
</dbReference>
<dbReference type="InterPro" id="IPR041118">
    <property type="entry name" value="Rx_N"/>
</dbReference>
<dbReference type="Gene3D" id="1.10.10.10">
    <property type="entry name" value="Winged helix-like DNA-binding domain superfamily/Winged helix DNA-binding domain"/>
    <property type="match status" value="1"/>
</dbReference>
<evidence type="ECO:0000313" key="11">
    <source>
        <dbReference type="EMBL" id="KAF0898275.1"/>
    </source>
</evidence>
<comment type="similarity">
    <text evidence="1">Belongs to the disease resistance NB-LRR family.</text>
</comment>
<evidence type="ECO:0000256" key="4">
    <source>
        <dbReference type="ARBA" id="ARBA00022741"/>
    </source>
</evidence>
<dbReference type="InterPro" id="IPR002182">
    <property type="entry name" value="NB-ARC"/>
</dbReference>
<reference evidence="11 12" key="1">
    <citation type="submission" date="2019-11" db="EMBL/GenBank/DDBJ databases">
        <title>Whole genome sequence of Oryza granulata.</title>
        <authorList>
            <person name="Li W."/>
        </authorList>
    </citation>
    <scope>NUCLEOTIDE SEQUENCE [LARGE SCALE GENOMIC DNA]</scope>
    <source>
        <strain evidence="12">cv. Menghai</strain>
        <tissue evidence="11">Leaf</tissue>
    </source>
</reference>
<dbReference type="Gene3D" id="1.20.5.4130">
    <property type="match status" value="1"/>
</dbReference>
<keyword evidence="6" id="KW-0067">ATP-binding</keyword>
<dbReference type="InterPro" id="IPR027417">
    <property type="entry name" value="P-loop_NTPase"/>
</dbReference>
<comment type="caution">
    <text evidence="11">The sequence shown here is derived from an EMBL/GenBank/DDBJ whole genome shotgun (WGS) entry which is preliminary data.</text>
</comment>
<dbReference type="Pfam" id="PF18052">
    <property type="entry name" value="Rx_N"/>
    <property type="match status" value="1"/>
</dbReference>
<dbReference type="Pfam" id="PF25019">
    <property type="entry name" value="LRR_R13L1-DRL21"/>
    <property type="match status" value="1"/>
</dbReference>
<evidence type="ECO:0000256" key="3">
    <source>
        <dbReference type="ARBA" id="ARBA00022737"/>
    </source>
</evidence>
<evidence type="ECO:0000259" key="9">
    <source>
        <dbReference type="Pfam" id="PF23559"/>
    </source>
</evidence>
<proteinExistence type="inferred from homology"/>
<keyword evidence="12" id="KW-1185">Reference proteome</keyword>
<evidence type="ECO:0000259" key="10">
    <source>
        <dbReference type="Pfam" id="PF25019"/>
    </source>
</evidence>
<dbReference type="EMBL" id="SPHZ02000009">
    <property type="protein sequence ID" value="KAF0898275.1"/>
    <property type="molecule type" value="Genomic_DNA"/>
</dbReference>
<evidence type="ECO:0000259" key="8">
    <source>
        <dbReference type="Pfam" id="PF18052"/>
    </source>
</evidence>
<dbReference type="InterPro" id="IPR058922">
    <property type="entry name" value="WHD_DRP"/>
</dbReference>
<evidence type="ECO:0000313" key="12">
    <source>
        <dbReference type="Proteomes" id="UP000479710"/>
    </source>
</evidence>
<feature type="domain" description="Disease resistance N-terminal" evidence="8">
    <location>
        <begin position="10"/>
        <end position="91"/>
    </location>
</feature>
<name>A0A6G1CCB7_9ORYZ</name>
<dbReference type="Gene3D" id="3.40.50.300">
    <property type="entry name" value="P-loop containing nucleotide triphosphate hydrolases"/>
    <property type="match status" value="1"/>
</dbReference>
<dbReference type="Pfam" id="PF00931">
    <property type="entry name" value="NB-ARC"/>
    <property type="match status" value="1"/>
</dbReference>
<dbReference type="FunFam" id="1.10.8.430:FF:000003">
    <property type="entry name" value="Probable disease resistance protein At5g66910"/>
    <property type="match status" value="1"/>
</dbReference>
<dbReference type="Gene3D" id="3.80.10.10">
    <property type="entry name" value="Ribonuclease Inhibitor"/>
    <property type="match status" value="3"/>
</dbReference>
<feature type="domain" description="R13L1/DRL21-like LRR repeat region" evidence="10">
    <location>
        <begin position="646"/>
        <end position="776"/>
    </location>
</feature>
<dbReference type="InterPro" id="IPR032675">
    <property type="entry name" value="LRR_dom_sf"/>
</dbReference>
<sequence length="1159" mass="131244">MAESLLLPIVRGVAGKAADALVQSVTRMCGVDGDRRKLERQLLAVQCMLADAEAKSETNSAIKRWMKDLRAVAYKADDVLDDLQYEALRRDAVCHGPMTGKVLSYFNLHSQLLFRLKLSRDLNNVLHNINKLVLEMKTFGLVERAEALQVPHRTSDTYSAMDDSEEIFGRDDVRESVVQLLLDQQNQQNAQALPIMGMGGLGKTTLAKMVYNDHRVEQHFPLRMWHCASHKFQANALVRSIIELATKGRCDLPDTIELLRGRLQDVIGCKRFLLVLDDVWDEQQHNWEDNLKPLLFSLGGSGSVILITTRSQQVASIMGSLRSIDLPHLSEEHSWELFSKKAFSRVTQQHPELITMGKCIVHKCKGLPLALKTMGGLMSSKQLVWEWEAIAESNIGDSDQGKDDVLAILKLSYRNLPSEMRQCFAFCAVFPKNYKMEKGSLIQLWIANGFLQEEGTTADLEQKGELIFSQLVWRSFLQVVNPKPFDNQASRHGLVGCQMHDLMHDLAKDVTDECSTIEDLVQKTTSAKDVRHLKISCDKLEQTSRLFKATNSLRTLLSPSLSHEDLGKSRLMSLRAICCTSPRIINSHRINTKYIRYLDFSHSEIVRLPSSICMLYNLQSLRLNHCRRLQYLPEAFVVDTGHGYGIAELRDLRHLRNRLELYNLIKIESGANAREASLYQKKNLSELSLCWGRRKYKEPQDDIGSYEEVLEAVEPHSELKVLEVHGYGGTKFSQWMINSQMCKWLRKLIIFNCPRCNDLPISGLLVSLEYLSLGWMDSLSALCKNVDAEVEGCSTSLQLFPKLKIMFLEHLPSLERWVESGAGELDSLVMFPQLEELNMYHCPDVARVPKSPVLKNLSIMECRSLPTSSLAHLTMLTELDYDGKSFFPTIMPLGSWHSLVKLGVSSMAKMMVPLEEQQMQRPMESLRSLRLSGPNCFLPTSTMPKFHLLVWECFAFVKELYISECNELVHWPMEELRNMTCLRFLRISCCSNLQCKNSPSEEILPLPLLEMLSIHNCTSLLDVPKLPASLEELEISNCEGLMALPSNLGGLAELKRLYLSGCIELKMLPDGLEALTSLQQLTINGCPGIQKLPQGLVHRLPSLKSLKVEGCPELQRRCTEGGECFHLVHAIAQKHIPSSETRCNKKNRAFLKRLLQPSD</sequence>
<dbReference type="GO" id="GO:0002758">
    <property type="term" value="P:innate immune response-activating signaling pathway"/>
    <property type="evidence" value="ECO:0007669"/>
    <property type="project" value="UniProtKB-ARBA"/>
</dbReference>
<feature type="domain" description="Disease resistance protein winged helix" evidence="9">
    <location>
        <begin position="429"/>
        <end position="507"/>
    </location>
</feature>
<protein>
    <submittedName>
        <fullName evidence="11">Uncharacterized protein</fullName>
    </submittedName>
</protein>
<dbReference type="AlphaFoldDB" id="A0A6G1CCB7"/>
<evidence type="ECO:0000256" key="6">
    <source>
        <dbReference type="ARBA" id="ARBA00022840"/>
    </source>
</evidence>
<dbReference type="GO" id="GO:0043531">
    <property type="term" value="F:ADP binding"/>
    <property type="evidence" value="ECO:0007669"/>
    <property type="project" value="InterPro"/>
</dbReference>
<keyword evidence="5" id="KW-0611">Plant defense</keyword>
<dbReference type="SUPFAM" id="SSF52058">
    <property type="entry name" value="L domain-like"/>
    <property type="match status" value="2"/>
</dbReference>
<dbReference type="Gene3D" id="1.10.8.430">
    <property type="entry name" value="Helical domain of apoptotic protease-activating factors"/>
    <property type="match status" value="1"/>
</dbReference>
<dbReference type="OrthoDB" id="774413at2759"/>
<keyword evidence="4" id="KW-0547">Nucleotide-binding</keyword>
<dbReference type="InterPro" id="IPR042197">
    <property type="entry name" value="Apaf_helical"/>
</dbReference>
<evidence type="ECO:0000256" key="2">
    <source>
        <dbReference type="ARBA" id="ARBA00022614"/>
    </source>
</evidence>
<evidence type="ECO:0000256" key="1">
    <source>
        <dbReference type="ARBA" id="ARBA00008894"/>
    </source>
</evidence>
<dbReference type="Pfam" id="PF23559">
    <property type="entry name" value="WHD_DRP"/>
    <property type="match status" value="1"/>
</dbReference>
<dbReference type="InterPro" id="IPR056789">
    <property type="entry name" value="LRR_R13L1-DRL21"/>
</dbReference>
<gene>
    <name evidence="11" type="ORF">E2562_007129</name>
</gene>
<dbReference type="GO" id="GO:0005524">
    <property type="term" value="F:ATP binding"/>
    <property type="evidence" value="ECO:0007669"/>
    <property type="project" value="UniProtKB-KW"/>
</dbReference>
<dbReference type="InterPro" id="IPR036388">
    <property type="entry name" value="WH-like_DNA-bd_sf"/>
</dbReference>
<dbReference type="Proteomes" id="UP000479710">
    <property type="component" value="Unassembled WGS sequence"/>
</dbReference>
<dbReference type="FunFam" id="1.10.10.10:FF:000322">
    <property type="entry name" value="Probable disease resistance protein At1g63360"/>
    <property type="match status" value="1"/>
</dbReference>
<dbReference type="PRINTS" id="PR00364">
    <property type="entry name" value="DISEASERSIST"/>
</dbReference>
<dbReference type="GO" id="GO:0042742">
    <property type="term" value="P:defense response to bacterium"/>
    <property type="evidence" value="ECO:0007669"/>
    <property type="project" value="UniProtKB-ARBA"/>
</dbReference>
<dbReference type="SUPFAM" id="SSF52540">
    <property type="entry name" value="P-loop containing nucleoside triphosphate hydrolases"/>
    <property type="match status" value="1"/>
</dbReference>
<dbReference type="GO" id="GO:0009626">
    <property type="term" value="P:plant-type hypersensitive response"/>
    <property type="evidence" value="ECO:0007669"/>
    <property type="project" value="UniProtKB-ARBA"/>
</dbReference>
<evidence type="ECO:0000259" key="7">
    <source>
        <dbReference type="Pfam" id="PF00931"/>
    </source>
</evidence>
<keyword evidence="3" id="KW-0677">Repeat</keyword>
<evidence type="ECO:0000256" key="5">
    <source>
        <dbReference type="ARBA" id="ARBA00022821"/>
    </source>
</evidence>